<dbReference type="AlphaFoldDB" id="A0A9J6B7R5"/>
<comment type="caution">
    <text evidence="1">The sequence shown here is derived from an EMBL/GenBank/DDBJ whole genome shotgun (WGS) entry which is preliminary data.</text>
</comment>
<evidence type="ECO:0000313" key="2">
    <source>
        <dbReference type="Proteomes" id="UP000824120"/>
    </source>
</evidence>
<name>A0A9J6B7R5_SOLCO</name>
<gene>
    <name evidence="1" type="ORF">H5410_004313</name>
</gene>
<accession>A0A9J6B7R5</accession>
<reference evidence="1 2" key="1">
    <citation type="submission" date="2020-09" db="EMBL/GenBank/DDBJ databases">
        <title>De no assembly of potato wild relative species, Solanum commersonii.</title>
        <authorList>
            <person name="Cho K."/>
        </authorList>
    </citation>
    <scope>NUCLEOTIDE SEQUENCE [LARGE SCALE GENOMIC DNA]</scope>
    <source>
        <strain evidence="1">LZ3.2</strain>
        <tissue evidence="1">Leaf</tissue>
    </source>
</reference>
<organism evidence="1 2">
    <name type="scientific">Solanum commersonii</name>
    <name type="common">Commerson's wild potato</name>
    <name type="synonym">Commerson's nightshade</name>
    <dbReference type="NCBI Taxonomy" id="4109"/>
    <lineage>
        <taxon>Eukaryota</taxon>
        <taxon>Viridiplantae</taxon>
        <taxon>Streptophyta</taxon>
        <taxon>Embryophyta</taxon>
        <taxon>Tracheophyta</taxon>
        <taxon>Spermatophyta</taxon>
        <taxon>Magnoliopsida</taxon>
        <taxon>eudicotyledons</taxon>
        <taxon>Gunneridae</taxon>
        <taxon>Pentapetalae</taxon>
        <taxon>asterids</taxon>
        <taxon>lamiids</taxon>
        <taxon>Solanales</taxon>
        <taxon>Solanaceae</taxon>
        <taxon>Solanoideae</taxon>
        <taxon>Solaneae</taxon>
        <taxon>Solanum</taxon>
    </lineage>
</organism>
<dbReference type="Proteomes" id="UP000824120">
    <property type="component" value="Chromosome 1"/>
</dbReference>
<proteinExistence type="predicted"/>
<sequence length="86" mass="10121">MGDYVKEFGRILKYKNELLRSKPKSTCVVKFGDTNKLDRQYSRHFTCILNHSRWHSCYGVCRGQLFIVVDKDDNNQMLPCLDCSKK</sequence>
<evidence type="ECO:0000313" key="1">
    <source>
        <dbReference type="EMBL" id="KAG5632596.1"/>
    </source>
</evidence>
<dbReference type="EMBL" id="JACXVP010000001">
    <property type="protein sequence ID" value="KAG5632596.1"/>
    <property type="molecule type" value="Genomic_DNA"/>
</dbReference>
<keyword evidence="2" id="KW-1185">Reference proteome</keyword>
<protein>
    <submittedName>
        <fullName evidence="1">Uncharacterized protein</fullName>
    </submittedName>
</protein>